<comment type="catalytic activity">
    <reaction evidence="13">
        <text>L-tyrosyl-[protein] + ATP = O-phospho-L-tyrosyl-[protein] + ADP + H(+)</text>
        <dbReference type="Rhea" id="RHEA:10596"/>
        <dbReference type="Rhea" id="RHEA-COMP:10136"/>
        <dbReference type="Rhea" id="RHEA-COMP:20101"/>
        <dbReference type="ChEBI" id="CHEBI:15378"/>
        <dbReference type="ChEBI" id="CHEBI:30616"/>
        <dbReference type="ChEBI" id="CHEBI:46858"/>
        <dbReference type="ChEBI" id="CHEBI:61978"/>
        <dbReference type="ChEBI" id="CHEBI:456216"/>
    </reaction>
</comment>
<dbReference type="InterPro" id="IPR025669">
    <property type="entry name" value="AAA_dom"/>
</dbReference>
<keyword evidence="5 18" id="KW-0808">Transferase</keyword>
<evidence type="ECO:0000256" key="12">
    <source>
        <dbReference type="ARBA" id="ARBA00023137"/>
    </source>
</evidence>
<evidence type="ECO:0000256" key="11">
    <source>
        <dbReference type="ARBA" id="ARBA00023136"/>
    </source>
</evidence>
<proteinExistence type="inferred from homology"/>
<dbReference type="EC" id="2.7.10.2" evidence="18"/>
<dbReference type="Pfam" id="PF13807">
    <property type="entry name" value="GNVR"/>
    <property type="match status" value="1"/>
</dbReference>
<feature type="transmembrane region" description="Helical" evidence="14">
    <location>
        <begin position="31"/>
        <end position="50"/>
    </location>
</feature>
<dbReference type="CDD" id="cd05387">
    <property type="entry name" value="BY-kinase"/>
    <property type="match status" value="1"/>
</dbReference>
<dbReference type="EMBL" id="RAHG01000003">
    <property type="protein sequence ID" value="RJT14115.1"/>
    <property type="molecule type" value="Genomic_DNA"/>
</dbReference>
<evidence type="ECO:0000256" key="9">
    <source>
        <dbReference type="ARBA" id="ARBA00022840"/>
    </source>
</evidence>
<gene>
    <name evidence="18" type="ORF">D5396_09020</name>
</gene>
<dbReference type="PANTHER" id="PTHR32309:SF32">
    <property type="entry name" value="TYROSINE-PROTEIN KINASE ETK-RELATED"/>
    <property type="match status" value="1"/>
</dbReference>
<evidence type="ECO:0000256" key="3">
    <source>
        <dbReference type="ARBA" id="ARBA00022475"/>
    </source>
</evidence>
<evidence type="ECO:0000256" key="13">
    <source>
        <dbReference type="ARBA" id="ARBA00053015"/>
    </source>
</evidence>
<dbReference type="Pfam" id="PF13614">
    <property type="entry name" value="AAA_31"/>
    <property type="match status" value="1"/>
</dbReference>
<evidence type="ECO:0000256" key="14">
    <source>
        <dbReference type="SAM" id="Phobius"/>
    </source>
</evidence>
<keyword evidence="3" id="KW-1003">Cell membrane</keyword>
<feature type="domain" description="AAA" evidence="16">
    <location>
        <begin position="512"/>
        <end position="641"/>
    </location>
</feature>
<keyword evidence="10 14" id="KW-1133">Transmembrane helix</keyword>
<dbReference type="Pfam" id="PF23607">
    <property type="entry name" value="WZC_N"/>
    <property type="match status" value="1"/>
</dbReference>
<keyword evidence="19" id="KW-1185">Reference proteome</keyword>
<dbReference type="InterPro" id="IPR050445">
    <property type="entry name" value="Bact_polysacc_biosynth/exp"/>
</dbReference>
<feature type="domain" description="Tyrosine-protein kinase G-rich" evidence="17">
    <location>
        <begin position="365"/>
        <end position="444"/>
    </location>
</feature>
<dbReference type="PANTHER" id="PTHR32309">
    <property type="entry name" value="TYROSINE-PROTEIN KINASE"/>
    <property type="match status" value="1"/>
</dbReference>
<dbReference type="InterPro" id="IPR003856">
    <property type="entry name" value="LPS_length_determ_N"/>
</dbReference>
<keyword evidence="9" id="KW-0067">ATP-binding</keyword>
<evidence type="ECO:0000256" key="6">
    <source>
        <dbReference type="ARBA" id="ARBA00022692"/>
    </source>
</evidence>
<keyword evidence="4" id="KW-0997">Cell inner membrane</keyword>
<evidence type="ECO:0000256" key="1">
    <source>
        <dbReference type="ARBA" id="ARBA00004429"/>
    </source>
</evidence>
<evidence type="ECO:0000256" key="7">
    <source>
        <dbReference type="ARBA" id="ARBA00022741"/>
    </source>
</evidence>
<evidence type="ECO:0000256" key="2">
    <source>
        <dbReference type="ARBA" id="ARBA00008883"/>
    </source>
</evidence>
<keyword evidence="7" id="KW-0547">Nucleotide-binding</keyword>
<organism evidence="18 19">
    <name type="scientific">Rahnella inusitata</name>
    <dbReference type="NCBI Taxonomy" id="58169"/>
    <lineage>
        <taxon>Bacteria</taxon>
        <taxon>Pseudomonadati</taxon>
        <taxon>Pseudomonadota</taxon>
        <taxon>Gammaproteobacteria</taxon>
        <taxon>Enterobacterales</taxon>
        <taxon>Yersiniaceae</taxon>
        <taxon>Rahnella</taxon>
    </lineage>
</organism>
<reference evidence="18 19" key="1">
    <citation type="submission" date="2018-09" db="EMBL/GenBank/DDBJ databases">
        <authorList>
            <person name="Le Fleche-Mateos A."/>
        </authorList>
    </citation>
    <scope>NUCLEOTIDE SEQUENCE [LARGE SCALE GENOMIC DNA]</scope>
    <source>
        <strain evidence="18 19">DSM 30078</strain>
    </source>
</reference>
<dbReference type="SUPFAM" id="SSF52540">
    <property type="entry name" value="P-loop containing nucleoside triphosphate hydrolases"/>
    <property type="match status" value="1"/>
</dbReference>
<keyword evidence="8" id="KW-0418">Kinase</keyword>
<evidence type="ECO:0000256" key="5">
    <source>
        <dbReference type="ARBA" id="ARBA00022679"/>
    </source>
</evidence>
<evidence type="ECO:0000313" key="18">
    <source>
        <dbReference type="EMBL" id="RJT14115.1"/>
    </source>
</evidence>
<keyword evidence="6 14" id="KW-0812">Transmembrane</keyword>
<dbReference type="InterPro" id="IPR027417">
    <property type="entry name" value="P-loop_NTPase"/>
</dbReference>
<dbReference type="Proteomes" id="UP000284119">
    <property type="component" value="Unassembled WGS sequence"/>
</dbReference>
<sequence length="708" mass="78980">MSNNIHTLTPESKQEEIDISQILGVLVDGRYFIIVIMLIAIVITVAIPQLSTPVYRADALIQLEKDKNSSFFPELMTNLPGAAPVLLSESTLIKSRSVLSQTVDEFDLDLGISEEKKSIWNKFSSLFSRGKKPTLKILKFDIPDYLQDKPFELTILAGEKYVLQSDNYQATGSIGKILNDNELNVFIEYTDAVAGTHFTIHKIDQVEAVEQLLKRLSVTDIGTNSGMLKLSLTGTDIKQIPGVLDSICNNYIRQNIARNSEVARKSLNFLQTQIPKIKKQLEESETALNSYREMNDSVDISMETKVLLDKSIANATQINELALEEASVSEKYTKGHPLYKALNEKQMMLNKKKKEIDSKINEMPKTQQNIMRLTRDVQTGNEIYMLLLSKQQELNITQASEIGNARIIDEAAVNYHPMKPAKSLLLIIGAMLGFIISSAILLIRCFLQRLVTTPEQLTQLGLTVYSEVPYIRRNKANTSGLIVLKDPYHLTVEAIRSLRTSLYFTMKSSKNKIIMISGPDSGVGKSFISGNLAAVFSQSGLRVLLIDADMRLGHMHTQLEVSVGYGVSDILSGKKSIEECIVHTTLEKLDFISRGSVPNNPSELLLGSSLASLLNYANDNYDLVLVDSPPLLRVADAIIIAKLTGTNLIISRFELTKLHEISATISRFEQAGCRINGVVLNAIKRRSSRSLRSKYYGYYGYGEEKRQP</sequence>
<comment type="subcellular location">
    <subcellularLocation>
        <location evidence="1">Cell inner membrane</location>
        <topology evidence="1">Multi-pass membrane protein</topology>
    </subcellularLocation>
</comment>
<feature type="domain" description="Polysaccharide chain length determinant N-terminal" evidence="15">
    <location>
        <begin position="15"/>
        <end position="105"/>
    </location>
</feature>
<evidence type="ECO:0000256" key="8">
    <source>
        <dbReference type="ARBA" id="ARBA00022777"/>
    </source>
</evidence>
<evidence type="ECO:0000256" key="10">
    <source>
        <dbReference type="ARBA" id="ARBA00022989"/>
    </source>
</evidence>
<evidence type="ECO:0000259" key="17">
    <source>
        <dbReference type="Pfam" id="PF13807"/>
    </source>
</evidence>
<evidence type="ECO:0000313" key="19">
    <source>
        <dbReference type="Proteomes" id="UP000284119"/>
    </source>
</evidence>
<comment type="caution">
    <text evidence="18">The sequence shown here is derived from an EMBL/GenBank/DDBJ whole genome shotgun (WGS) entry which is preliminary data.</text>
</comment>
<dbReference type="GO" id="GO:0004715">
    <property type="term" value="F:non-membrane spanning protein tyrosine kinase activity"/>
    <property type="evidence" value="ECO:0007669"/>
    <property type="project" value="UniProtKB-EC"/>
</dbReference>
<dbReference type="NCBIfam" id="TIGR01007">
    <property type="entry name" value="eps_fam"/>
    <property type="match status" value="1"/>
</dbReference>
<comment type="similarity">
    <text evidence="2">Belongs to the etk/wzc family.</text>
</comment>
<evidence type="ECO:0000256" key="4">
    <source>
        <dbReference type="ARBA" id="ARBA00022519"/>
    </source>
</evidence>
<dbReference type="InterPro" id="IPR032807">
    <property type="entry name" value="GNVR"/>
</dbReference>
<accession>A0ABX9P111</accession>
<evidence type="ECO:0000259" key="16">
    <source>
        <dbReference type="Pfam" id="PF13614"/>
    </source>
</evidence>
<dbReference type="InterPro" id="IPR005702">
    <property type="entry name" value="Wzc-like_C"/>
</dbReference>
<name>A0ABX9P111_9GAMM</name>
<keyword evidence="11 14" id="KW-0472">Membrane</keyword>
<keyword evidence="12" id="KW-0829">Tyrosine-protein kinase</keyword>
<dbReference type="Pfam" id="PF02706">
    <property type="entry name" value="Wzz"/>
    <property type="match status" value="1"/>
</dbReference>
<dbReference type="Gene3D" id="3.40.50.300">
    <property type="entry name" value="P-loop containing nucleotide triphosphate hydrolases"/>
    <property type="match status" value="1"/>
</dbReference>
<feature type="transmembrane region" description="Helical" evidence="14">
    <location>
        <begin position="424"/>
        <end position="443"/>
    </location>
</feature>
<protein>
    <submittedName>
        <fullName evidence="18">Polysaccharide biosynthesis tyrosine autokinase</fullName>
        <ecNumber evidence="18">2.7.10.2</ecNumber>
    </submittedName>
</protein>
<dbReference type="RefSeq" id="WP_112164154.1">
    <property type="nucleotide sequence ID" value="NZ_JYDE01000002.1"/>
</dbReference>
<evidence type="ECO:0000259" key="15">
    <source>
        <dbReference type="Pfam" id="PF02706"/>
    </source>
</evidence>